<accession>A0A091DMM7</accession>
<dbReference type="Proteomes" id="UP000028990">
    <property type="component" value="Unassembled WGS sequence"/>
</dbReference>
<keyword evidence="2" id="KW-1185">Reference proteome</keyword>
<dbReference type="AlphaFoldDB" id="A0A091DMM7"/>
<gene>
    <name evidence="1" type="ORF">H920_05201</name>
</gene>
<sequence>MLDISKGGIPSRLLVHGQTAEVTLPESALAAKLKTKPRSVSPGSGEGLFYILVPSSYEMGTVPVTISGAVAAPYFKLGTLPAARIGLDKIAKDSYFWSAYAGS</sequence>
<dbReference type="EMBL" id="KN122093">
    <property type="protein sequence ID" value="KFO33399.1"/>
    <property type="molecule type" value="Genomic_DNA"/>
</dbReference>
<reference evidence="1 2" key="1">
    <citation type="submission" date="2013-11" db="EMBL/GenBank/DDBJ databases">
        <title>The Damaraland mole rat (Fukomys damarensis) genome and evolution of African mole rats.</title>
        <authorList>
            <person name="Gladyshev V.N."/>
            <person name="Fang X."/>
        </authorList>
    </citation>
    <scope>NUCLEOTIDE SEQUENCE [LARGE SCALE GENOMIC DNA]</scope>
    <source>
        <tissue evidence="1">Liver</tissue>
    </source>
</reference>
<name>A0A091DMM7_FUKDA</name>
<evidence type="ECO:0000313" key="2">
    <source>
        <dbReference type="Proteomes" id="UP000028990"/>
    </source>
</evidence>
<organism evidence="1 2">
    <name type="scientific">Fukomys damarensis</name>
    <name type="common">Damaraland mole rat</name>
    <name type="synonym">Cryptomys damarensis</name>
    <dbReference type="NCBI Taxonomy" id="885580"/>
    <lineage>
        <taxon>Eukaryota</taxon>
        <taxon>Metazoa</taxon>
        <taxon>Chordata</taxon>
        <taxon>Craniata</taxon>
        <taxon>Vertebrata</taxon>
        <taxon>Euteleostomi</taxon>
        <taxon>Mammalia</taxon>
        <taxon>Eutheria</taxon>
        <taxon>Euarchontoglires</taxon>
        <taxon>Glires</taxon>
        <taxon>Rodentia</taxon>
        <taxon>Hystricomorpha</taxon>
        <taxon>Bathyergidae</taxon>
        <taxon>Fukomys</taxon>
    </lineage>
</organism>
<evidence type="ECO:0000313" key="1">
    <source>
        <dbReference type="EMBL" id="KFO33399.1"/>
    </source>
</evidence>
<proteinExistence type="predicted"/>
<protein>
    <submittedName>
        <fullName evidence="1">Protein FAM115A</fullName>
    </submittedName>
</protein>